<proteinExistence type="predicted"/>
<name>A0A1C1CP27_9EURO</name>
<accession>A0A1C1CP27</accession>
<sequence>MTPLCVCWSVPHPAAQTISGLTPCTECLELLDLVNDESKTAQFKLKPGLPIAWGIGAAFSTGDRYGAFQSLITKSSHPCGIGRHPIVETSDPLAALHGEQIGKRAFRDPNIS</sequence>
<dbReference type="Proteomes" id="UP000094526">
    <property type="component" value="Unassembled WGS sequence"/>
</dbReference>
<gene>
    <name evidence="1" type="ORF">CLCR_07737</name>
</gene>
<reference evidence="2" key="1">
    <citation type="submission" date="2015-07" db="EMBL/GenBank/DDBJ databases">
        <authorList>
            <person name="Teixeira M.M."/>
            <person name="Souza R.C."/>
            <person name="Almeida L.G."/>
            <person name="Vicente V.A."/>
            <person name="de Hoog S."/>
            <person name="Bocca A.L."/>
            <person name="de Almeida S.R."/>
            <person name="Vasconcelos A.T."/>
            <person name="Felipe M.S."/>
        </authorList>
    </citation>
    <scope>NUCLEOTIDE SEQUENCE [LARGE SCALE GENOMIC DNA]</scope>
    <source>
        <strain evidence="2">KSF</strain>
    </source>
</reference>
<evidence type="ECO:0000313" key="2">
    <source>
        <dbReference type="Proteomes" id="UP000094526"/>
    </source>
</evidence>
<comment type="caution">
    <text evidence="1">The sequence shown here is derived from an EMBL/GenBank/DDBJ whole genome shotgun (WGS) entry which is preliminary data.</text>
</comment>
<dbReference type="EMBL" id="LGRB01000010">
    <property type="protein sequence ID" value="OCT50233.1"/>
    <property type="molecule type" value="Genomic_DNA"/>
</dbReference>
<dbReference type="VEuPathDB" id="FungiDB:CLCR_07737"/>
<organism evidence="1 2">
    <name type="scientific">Cladophialophora carrionii</name>
    <dbReference type="NCBI Taxonomy" id="86049"/>
    <lineage>
        <taxon>Eukaryota</taxon>
        <taxon>Fungi</taxon>
        <taxon>Dikarya</taxon>
        <taxon>Ascomycota</taxon>
        <taxon>Pezizomycotina</taxon>
        <taxon>Eurotiomycetes</taxon>
        <taxon>Chaetothyriomycetidae</taxon>
        <taxon>Chaetothyriales</taxon>
        <taxon>Herpotrichiellaceae</taxon>
        <taxon>Cladophialophora</taxon>
    </lineage>
</organism>
<dbReference type="AlphaFoldDB" id="A0A1C1CP27"/>
<keyword evidence="2" id="KW-1185">Reference proteome</keyword>
<protein>
    <submittedName>
        <fullName evidence="1">Uncharacterized protein</fullName>
    </submittedName>
</protein>
<evidence type="ECO:0000313" key="1">
    <source>
        <dbReference type="EMBL" id="OCT50233.1"/>
    </source>
</evidence>